<proteinExistence type="predicted"/>
<keyword evidence="1" id="KW-0732">Signal</keyword>
<comment type="caution">
    <text evidence="2">The sequence shown here is derived from an EMBL/GenBank/DDBJ whole genome shotgun (WGS) entry which is preliminary data.</text>
</comment>
<protein>
    <submittedName>
        <fullName evidence="2">Uncharacterized protein</fullName>
    </submittedName>
</protein>
<name>A0ABT6MUZ9_9GAMM</name>
<keyword evidence="3" id="KW-1185">Reference proteome</keyword>
<organism evidence="2 3">
    <name type="scientific">Luteimonas composti</name>
    <dbReference type="NCBI Taxonomy" id="398257"/>
    <lineage>
        <taxon>Bacteria</taxon>
        <taxon>Pseudomonadati</taxon>
        <taxon>Pseudomonadota</taxon>
        <taxon>Gammaproteobacteria</taxon>
        <taxon>Lysobacterales</taxon>
        <taxon>Lysobacteraceae</taxon>
        <taxon>Luteimonas</taxon>
    </lineage>
</organism>
<reference evidence="2" key="2">
    <citation type="submission" date="2023-04" db="EMBL/GenBank/DDBJ databases">
        <authorList>
            <person name="Sun J.-Q."/>
        </authorList>
    </citation>
    <scope>NUCLEOTIDE SEQUENCE</scope>
    <source>
        <strain evidence="2">CC-YY355</strain>
    </source>
</reference>
<feature type="signal peptide" evidence="1">
    <location>
        <begin position="1"/>
        <end position="21"/>
    </location>
</feature>
<accession>A0ABT6MUZ9</accession>
<dbReference type="PROSITE" id="PS51257">
    <property type="entry name" value="PROKAR_LIPOPROTEIN"/>
    <property type="match status" value="1"/>
</dbReference>
<feature type="chain" id="PRO_5047295420" evidence="1">
    <location>
        <begin position="22"/>
        <end position="165"/>
    </location>
</feature>
<evidence type="ECO:0000313" key="2">
    <source>
        <dbReference type="EMBL" id="MDH7454076.1"/>
    </source>
</evidence>
<evidence type="ECO:0000256" key="1">
    <source>
        <dbReference type="SAM" id="SignalP"/>
    </source>
</evidence>
<reference evidence="2" key="1">
    <citation type="journal article" date="2007" name="Int. J. Syst. Evol. Microbiol.">
        <title>Luteimonas composti sp. nov., a moderately thermophilic bacterium isolated from food waste.</title>
        <authorList>
            <person name="Young C.C."/>
            <person name="Kampfer P."/>
            <person name="Chen W.M."/>
            <person name="Yen W.S."/>
            <person name="Arun A.B."/>
            <person name="Lai W.A."/>
            <person name="Shen F.T."/>
            <person name="Rekha P.D."/>
            <person name="Lin K.Y."/>
            <person name="Chou J.H."/>
        </authorList>
    </citation>
    <scope>NUCLEOTIDE SEQUENCE</scope>
    <source>
        <strain evidence="2">CC-YY355</strain>
    </source>
</reference>
<dbReference type="Proteomes" id="UP001160550">
    <property type="component" value="Unassembled WGS sequence"/>
</dbReference>
<evidence type="ECO:0000313" key="3">
    <source>
        <dbReference type="Proteomes" id="UP001160550"/>
    </source>
</evidence>
<dbReference type="RefSeq" id="WP_280943282.1">
    <property type="nucleotide sequence ID" value="NZ_JARYGX010000023.1"/>
</dbReference>
<gene>
    <name evidence="2" type="ORF">QF205_13500</name>
</gene>
<sequence>MNTWSRLAGMAVLGAALIACSHQESPTAVTEQPVTGTQEAPDAAARASRLEKPLAKGVRLGFSHHLRRDRIEETRPGVFRRRVLLEYLALDQQQAASALIADMSEGGYKVVSERVDDQGRIRLTFQKGKRKISAHVRNGGKVEHEAAKGTILVSIPAKAPKPKTA</sequence>
<dbReference type="EMBL" id="JARYGX010000023">
    <property type="protein sequence ID" value="MDH7454076.1"/>
    <property type="molecule type" value="Genomic_DNA"/>
</dbReference>